<dbReference type="EMBL" id="JAJAGO010000003">
    <property type="protein sequence ID" value="MCT2589642.1"/>
    <property type="molecule type" value="Genomic_DNA"/>
</dbReference>
<dbReference type="SUPFAM" id="SSF56059">
    <property type="entry name" value="Glutathione synthetase ATP-binding domain-like"/>
    <property type="match status" value="1"/>
</dbReference>
<organism evidence="1 2">
    <name type="scientific">Streptomyces gossypii</name>
    <dbReference type="NCBI Taxonomy" id="2883101"/>
    <lineage>
        <taxon>Bacteria</taxon>
        <taxon>Bacillati</taxon>
        <taxon>Actinomycetota</taxon>
        <taxon>Actinomycetes</taxon>
        <taxon>Kitasatosporales</taxon>
        <taxon>Streptomycetaceae</taxon>
        <taxon>Streptomyces</taxon>
    </lineage>
</organism>
<name>A0ABT2JP30_9ACTN</name>
<sequence length="411" mass="45423">MDPTSPARVIGAAWTEARVREFCSTYAGPKVIPFAESVPLRYDLTEVRKAVPRILQAQRVILKHLLSRMAPAEVLGLLGVPAELAPWIPIFADPDGAELPTLRVDLIPSPDGSAWMCELNVDSSIGGAETAQFRRFEEISTGGVIHSTPFEDLSALLARIMRDRGLTEICLLDWSYWDDYGSYNFEWMIKSLEYCLPAGTRVFYATEKVDLDLIGGQTLVYRCFMSEDALLDLDFVAAVFDRAGHVLGDFSGEVMGSKVWMALLHDAEYRALLDKPLLEAVDRTIPETCLVSEANVDEVLAEKEAFFFKTATDFGGAGTMDGGEVDRADIREKIVYGEKRWVAQRLVPPAEFDVRLVGESEARSRESILGLYLYGGRWSGVLVRSRSDSTVINLAKGAAIGWGYEVSADEG</sequence>
<dbReference type="Proteomes" id="UP001156389">
    <property type="component" value="Unassembled WGS sequence"/>
</dbReference>
<comment type="caution">
    <text evidence="1">The sequence shown here is derived from an EMBL/GenBank/DDBJ whole genome shotgun (WGS) entry which is preliminary data.</text>
</comment>
<gene>
    <name evidence="1" type="ORF">LHJ74_06840</name>
</gene>
<evidence type="ECO:0000313" key="1">
    <source>
        <dbReference type="EMBL" id="MCT2589642.1"/>
    </source>
</evidence>
<reference evidence="1 2" key="1">
    <citation type="submission" date="2021-10" db="EMBL/GenBank/DDBJ databases">
        <title>Streptomyces gossypii sp. nov., isolated from soil collected from cotton field.</title>
        <authorList>
            <person name="Ge X."/>
            <person name="Chen X."/>
            <person name="Liu W."/>
        </authorList>
    </citation>
    <scope>NUCLEOTIDE SEQUENCE [LARGE SCALE GENOMIC DNA]</scope>
    <source>
        <strain evidence="1 2">N2-109</strain>
    </source>
</reference>
<proteinExistence type="predicted"/>
<dbReference type="RefSeq" id="WP_260216649.1">
    <property type="nucleotide sequence ID" value="NZ_JAJAGO010000003.1"/>
</dbReference>
<evidence type="ECO:0000313" key="2">
    <source>
        <dbReference type="Proteomes" id="UP001156389"/>
    </source>
</evidence>
<protein>
    <submittedName>
        <fullName evidence="1">Harpin HrpZ family protein</fullName>
    </submittedName>
</protein>
<keyword evidence="2" id="KW-1185">Reference proteome</keyword>
<accession>A0ABT2JP30</accession>